<reference evidence="1 2" key="1">
    <citation type="submission" date="2020-07" db="EMBL/GenBank/DDBJ databases">
        <title>Sequencing the genomes of 1000 actinobacteria strains.</title>
        <authorList>
            <person name="Klenk H.-P."/>
        </authorList>
    </citation>
    <scope>NUCLEOTIDE SEQUENCE [LARGE SCALE GENOMIC DNA]</scope>
    <source>
        <strain evidence="1 2">DSM 21349</strain>
    </source>
</reference>
<dbReference type="RefSeq" id="WP_182538716.1">
    <property type="nucleotide sequence ID" value="NZ_JACGXA010000001.1"/>
</dbReference>
<organism evidence="1 2">
    <name type="scientific">Nocardioides ginsengisegetis</name>
    <dbReference type="NCBI Taxonomy" id="661491"/>
    <lineage>
        <taxon>Bacteria</taxon>
        <taxon>Bacillati</taxon>
        <taxon>Actinomycetota</taxon>
        <taxon>Actinomycetes</taxon>
        <taxon>Propionibacteriales</taxon>
        <taxon>Nocardioidaceae</taxon>
        <taxon>Nocardioides</taxon>
    </lineage>
</organism>
<evidence type="ECO:0000313" key="2">
    <source>
        <dbReference type="Proteomes" id="UP000580910"/>
    </source>
</evidence>
<dbReference type="AlphaFoldDB" id="A0A7W3IZN3"/>
<accession>A0A7W3IZN3</accession>
<sequence>MAELHLRCQPSLGDDPAPDWRFSAQDMCRILNEIAFRLLEGRVAVGDSWTHEYDDGLARVTFQLDPPEDREDLEAFGTDAGATVLPVRWSLERTPRGPRTALTTEERARLRIQLKPLRDGSRSARIPGVWRSTGRASFDPSQRYGPRTPLVLARAGQIWSADEETLAGFLTLAFDVEMGGKAIWPAVVAASAGRPLGLDDAVEELRQDVIRTVGASHPGRTTDTWARTVDLLLGDDAADQLERDRFSDALTRLFADAFLSALAAEVLGEDAGTRVRLAGLGPWLSATLPEGTPPGTEWLASGEVIAAAERLVDGLAPLQRIAVAARHAISYEEDPEYARVVDMLMGWAVTSAACAPVISGTSRWWSSCLTSALTHRMRLSPDEVEVFARSAADLAPELLDLLHSPI</sequence>
<name>A0A7W3IZN3_9ACTN</name>
<evidence type="ECO:0000313" key="1">
    <source>
        <dbReference type="EMBL" id="MBA8803635.1"/>
    </source>
</evidence>
<dbReference type="Proteomes" id="UP000580910">
    <property type="component" value="Unassembled WGS sequence"/>
</dbReference>
<gene>
    <name evidence="1" type="ORF">FB382_001926</name>
</gene>
<protein>
    <submittedName>
        <fullName evidence="1">Uncharacterized protein</fullName>
    </submittedName>
</protein>
<keyword evidence="2" id="KW-1185">Reference proteome</keyword>
<comment type="caution">
    <text evidence="1">The sequence shown here is derived from an EMBL/GenBank/DDBJ whole genome shotgun (WGS) entry which is preliminary data.</text>
</comment>
<proteinExistence type="predicted"/>
<dbReference type="EMBL" id="JACGXA010000001">
    <property type="protein sequence ID" value="MBA8803635.1"/>
    <property type="molecule type" value="Genomic_DNA"/>
</dbReference>